<evidence type="ECO:0000256" key="3">
    <source>
        <dbReference type="SAM" id="MobiDB-lite"/>
    </source>
</evidence>
<dbReference type="Gene3D" id="1.25.40.10">
    <property type="entry name" value="Tetratricopeptide repeat domain"/>
    <property type="match status" value="3"/>
</dbReference>
<protein>
    <submittedName>
        <fullName evidence="5">Putative leucine-rich ppr motif-containing protein</fullName>
    </submittedName>
</protein>
<dbReference type="InterPro" id="IPR011990">
    <property type="entry name" value="TPR-like_helical_dom_sf"/>
</dbReference>
<dbReference type="GO" id="GO:0005739">
    <property type="term" value="C:mitochondrion"/>
    <property type="evidence" value="ECO:0007669"/>
    <property type="project" value="TreeGrafter"/>
</dbReference>
<dbReference type="InterPro" id="IPR002885">
    <property type="entry name" value="PPR_rpt"/>
</dbReference>
<dbReference type="GO" id="GO:0070129">
    <property type="term" value="P:regulation of mitochondrial translation"/>
    <property type="evidence" value="ECO:0007669"/>
    <property type="project" value="TreeGrafter"/>
</dbReference>
<evidence type="ECO:0000259" key="4">
    <source>
        <dbReference type="Pfam" id="PF17177"/>
    </source>
</evidence>
<reference evidence="5" key="1">
    <citation type="journal article" date="2015" name="Sci. Rep.">
        <title>Tissue- and time-dependent transcription in Ixodes ricinus salivary glands and midguts when blood feeding on the vertebrate host.</title>
        <authorList>
            <person name="Kotsyfakis M."/>
            <person name="Schwarz A."/>
            <person name="Erhart J."/>
            <person name="Ribeiro J.M."/>
        </authorList>
    </citation>
    <scope>NUCLEOTIDE SEQUENCE</scope>
    <source>
        <tissue evidence="5">Salivary gland and midgut</tissue>
    </source>
</reference>
<name>V5HES1_IXORI</name>
<dbReference type="GO" id="GO:0003730">
    <property type="term" value="F:mRNA 3'-UTR binding"/>
    <property type="evidence" value="ECO:0007669"/>
    <property type="project" value="TreeGrafter"/>
</dbReference>
<evidence type="ECO:0000256" key="1">
    <source>
        <dbReference type="ARBA" id="ARBA00022737"/>
    </source>
</evidence>
<dbReference type="NCBIfam" id="TIGR00756">
    <property type="entry name" value="PPR"/>
    <property type="match status" value="1"/>
</dbReference>
<feature type="repeat" description="PPR" evidence="2">
    <location>
        <begin position="225"/>
        <end position="259"/>
    </location>
</feature>
<proteinExistence type="evidence at transcript level"/>
<evidence type="ECO:0000313" key="5">
    <source>
        <dbReference type="EMBL" id="JAB71928.1"/>
    </source>
</evidence>
<feature type="region of interest" description="Disordered" evidence="3">
    <location>
        <begin position="1334"/>
        <end position="1369"/>
    </location>
</feature>
<feature type="repeat" description="PPR" evidence="2">
    <location>
        <begin position="952"/>
        <end position="986"/>
    </location>
</feature>
<feature type="repeat" description="PPR" evidence="2">
    <location>
        <begin position="190"/>
        <end position="224"/>
    </location>
</feature>
<dbReference type="InterPro" id="IPR033490">
    <property type="entry name" value="LRP130"/>
</dbReference>
<dbReference type="PROSITE" id="PS51375">
    <property type="entry name" value="PPR"/>
    <property type="match status" value="3"/>
</dbReference>
<dbReference type="PANTHER" id="PTHR46669:SF1">
    <property type="entry name" value="LEUCINE-RICH PPR MOTIF-CONTAINING PROTEIN, MITOCHONDRIAL"/>
    <property type="match status" value="1"/>
</dbReference>
<sequence>MAALLRSSRVLSRFLSSARCFSTSSVVSPAKLCSVYKQQAVARPLVSKRLLASQAASPAAAAQEDDPSSLQTRLHSLDRILYRVDNEVRRTGRVSRRDVDDVFAEVKRIGSVTSSQGLLLVRSCGSFLREESPEQRTQLVDRVWSTLQELKCPMDVSHYNALLQVYLENELKFSPTEFLATMEKAGIQANRVTYQRLIHRYCQEGDISGASKILEHMKSQDLPINEKVFNSLVMGHARANDMENAKNILDVMRNAHLEPTADTYFALLRGHAERGDAESMNKVLQELERNEVFLLDDHYLGLVNVLACSGHKQHIDQVLDKTRRLAGYTQDCINTCMELLALGHDDVAHKVFLTMTSRLENHGNFFVSQLVRSGAPLEKIVQYCNDFKSRGFNTRALIRCTEVALQNKKAELALGLINEMHKQELPVRHHYFYPVLLSKSGNDDGVYAVLKSMMDLELEPNYETLGEFALPALDTSDPERVVGKLKGIGMSVGAIVNPLVYHYLETGKAKMALSTAEQFPVNLVPSLLVPAMVNCFRESNDAVTLVKLLSLVGEGPTPTTASRKRTDWAGRFVLDCLSNKAALPSEVVTWLVPELAANDVKIGQAAAETLRARYGKNLSSSILDMLDKISTEMLDESDTLSPGAIPSQNDMTIEELEGHLVELKNKGMNTRGALRRLLLLHCRYRNLDRAMEIAEQLKKEGSPFTGAMHAQLLDLFVSAGDLDKALEHHKLVYEVEPNFRLDDHKVLNLASLMISKGQFEEGLRLVEESFAAHGVRESPENLQRNVFRLLNAVSQHGTPEQTQQAFDLAVVKCKFAPPSTLVLGPLVRCHLLRDDLARALSAFETCAKAYKHTPMKNELSRRFIEKEDSESLQRVVDISTEVHGEMNTLYDLMSYFLECGHVRQAQKILETPGLRARHQRLDQICETFLLRDMITELEHLVQITKDLFDVNRDAMYFFLLRAYASVNDVGRALDVWTKMQEENVQPSARTLRFLAALLRKEGQPLPFEVPPEEDDPAEEFGRRSFEARNSARGLARGAASRGVSLESLIARDVDRALDEWQRLADSDAALSHRDTSLLIEALILKERIKDALRVTEELLSRGLHPLPRVLKFLLLRLATLGEADKMEALRPQLPDQLVRSVSFDNLVCNAYVNCGRFEELLALIEKDPAAYKTRFPTGGILGVLQDKPELEDRIHALAKSYADNHEFLPPMNAIWMTRVMREDYEGANKILQEYPQLKEKLMFANLLRVSREKRKEEMARYVVDTVTSTQAYSPEAKGLVCGNLINVLVACEKLDEALQELETAKTKHGLQLTDFRVSTLQTLKAELTSAGKQVPFEVPETRVRRRRSKEDSSSSSDDSSDEDEATASR</sequence>
<feature type="domain" description="PROP1-like PPR" evidence="4">
    <location>
        <begin position="213"/>
        <end position="325"/>
    </location>
</feature>
<dbReference type="EMBL" id="GANP01012540">
    <property type="protein sequence ID" value="JAB71928.1"/>
    <property type="molecule type" value="mRNA"/>
</dbReference>
<dbReference type="Pfam" id="PF17177">
    <property type="entry name" value="PPR_long"/>
    <property type="match status" value="1"/>
</dbReference>
<evidence type="ECO:0000256" key="2">
    <source>
        <dbReference type="PROSITE-ProRule" id="PRU00708"/>
    </source>
</evidence>
<dbReference type="GO" id="GO:0005634">
    <property type="term" value="C:nucleus"/>
    <property type="evidence" value="ECO:0007669"/>
    <property type="project" value="TreeGrafter"/>
</dbReference>
<accession>V5HES1</accession>
<dbReference type="InterPro" id="IPR033443">
    <property type="entry name" value="PROP1-like_PPR_dom"/>
</dbReference>
<keyword evidence="1" id="KW-0677">Repeat</keyword>
<feature type="compositionally biased region" description="Acidic residues" evidence="3">
    <location>
        <begin position="1358"/>
        <end position="1369"/>
    </location>
</feature>
<organism evidence="5">
    <name type="scientific">Ixodes ricinus</name>
    <name type="common">Common tick</name>
    <name type="synonym">Acarus ricinus</name>
    <dbReference type="NCBI Taxonomy" id="34613"/>
    <lineage>
        <taxon>Eukaryota</taxon>
        <taxon>Metazoa</taxon>
        <taxon>Ecdysozoa</taxon>
        <taxon>Arthropoda</taxon>
        <taxon>Chelicerata</taxon>
        <taxon>Arachnida</taxon>
        <taxon>Acari</taxon>
        <taxon>Parasitiformes</taxon>
        <taxon>Ixodida</taxon>
        <taxon>Ixodoidea</taxon>
        <taxon>Ixodidae</taxon>
        <taxon>Ixodinae</taxon>
        <taxon>Ixodes</taxon>
    </lineage>
</organism>
<dbReference type="PANTHER" id="PTHR46669">
    <property type="entry name" value="LEUCINE-RICH PPR MOTIF-CONTAINING PROTEIN, MITOCHONDRIAL"/>
    <property type="match status" value="1"/>
</dbReference>
<dbReference type="Pfam" id="PF13812">
    <property type="entry name" value="PPR_3"/>
    <property type="match status" value="1"/>
</dbReference>